<dbReference type="InterPro" id="IPR019405">
    <property type="entry name" value="Lactonase_7-beta_prop"/>
</dbReference>
<keyword evidence="2" id="KW-0313">Glucose metabolism</keyword>
<dbReference type="Gene3D" id="2.130.10.10">
    <property type="entry name" value="YVTN repeat-like/Quinoprotein amine dehydrogenase"/>
    <property type="match status" value="1"/>
</dbReference>
<comment type="similarity">
    <text evidence="1">Belongs to the cycloisomerase 2 family.</text>
</comment>
<keyword evidence="3" id="KW-0732">Signal</keyword>
<dbReference type="GO" id="GO:0017057">
    <property type="term" value="F:6-phosphogluconolactonase activity"/>
    <property type="evidence" value="ECO:0007669"/>
    <property type="project" value="TreeGrafter"/>
</dbReference>
<dbReference type="PANTHER" id="PTHR30344:SF1">
    <property type="entry name" value="6-PHOSPHOGLUCONOLACTONASE"/>
    <property type="match status" value="1"/>
</dbReference>
<dbReference type="InterPro" id="IPR050282">
    <property type="entry name" value="Cycloisomerase_2"/>
</dbReference>
<reference evidence="4 5" key="1">
    <citation type="submission" date="2019-01" db="EMBL/GenBank/DDBJ databases">
        <authorList>
            <person name="Chen W.-M."/>
        </authorList>
    </citation>
    <scope>NUCLEOTIDE SEQUENCE [LARGE SCALE GENOMIC DNA]</scope>
    <source>
        <strain evidence="4 5">FSY-9</strain>
    </source>
</reference>
<keyword evidence="2" id="KW-0119">Carbohydrate metabolism</keyword>
<accession>A0A437MZY6</accession>
<dbReference type="InterPro" id="IPR011048">
    <property type="entry name" value="Haem_d1_sf"/>
</dbReference>
<evidence type="ECO:0000313" key="5">
    <source>
        <dbReference type="Proteomes" id="UP000282837"/>
    </source>
</evidence>
<sequence>MALRLLAGLAIMGAACPLAAAPEVAHKDTMLVYIGTQADAIWLARLDRRQGRLSIVGQAAPVARPTWLTVDADSHWLFSVSETGTDGFEQGGVVSYAINPADGALTRLSRVTSGGSGPTYLAYAKRQKTLLVGNFWGGEVTSFPVRGDGRLWPYASLMRDTGKGAVPKQSMPHAHATVLDPTGHFVLVPDMGVDRVFIYRLAPKTHQLQASQPAFATTPPGTGPRHGVFSRDGRFFYLLTELSAEMRSYRWDAKRGRLTAMQALPLDPAGTPVSQKSAAEIALGKDGRFLYASNRIRSTIVTYALNQRTGLARQIGEVPTGGSRPRSFAIDPSGQWMIVGNQESQTISLFRIDQVSGALQRTGEPVPLPTKPVAFAFYP</sequence>
<dbReference type="GO" id="GO:0006006">
    <property type="term" value="P:glucose metabolic process"/>
    <property type="evidence" value="ECO:0007669"/>
    <property type="project" value="UniProtKB-KW"/>
</dbReference>
<gene>
    <name evidence="4" type="ORF">EOE18_16975</name>
</gene>
<dbReference type="EMBL" id="SACO01000019">
    <property type="protein sequence ID" value="RVU03227.1"/>
    <property type="molecule type" value="Genomic_DNA"/>
</dbReference>
<evidence type="ECO:0000313" key="4">
    <source>
        <dbReference type="EMBL" id="RVU03227.1"/>
    </source>
</evidence>
<protein>
    <submittedName>
        <fullName evidence="4">Lactonase family protein</fullName>
    </submittedName>
</protein>
<dbReference type="RefSeq" id="WP_127711726.1">
    <property type="nucleotide sequence ID" value="NZ_SACO01000019.1"/>
</dbReference>
<dbReference type="PROSITE" id="PS51257">
    <property type="entry name" value="PROKAR_LIPOPROTEIN"/>
    <property type="match status" value="1"/>
</dbReference>
<evidence type="ECO:0000256" key="3">
    <source>
        <dbReference type="SAM" id="SignalP"/>
    </source>
</evidence>
<dbReference type="Pfam" id="PF10282">
    <property type="entry name" value="Lactonase"/>
    <property type="match status" value="1"/>
</dbReference>
<proteinExistence type="inferred from homology"/>
<dbReference type="PANTHER" id="PTHR30344">
    <property type="entry name" value="6-PHOSPHOGLUCONOLACTONASE-RELATED"/>
    <property type="match status" value="1"/>
</dbReference>
<name>A0A437MZY6_9SPHN</name>
<dbReference type="AlphaFoldDB" id="A0A437MZY6"/>
<dbReference type="Proteomes" id="UP000282837">
    <property type="component" value="Unassembled WGS sequence"/>
</dbReference>
<dbReference type="OrthoDB" id="9790815at2"/>
<dbReference type="InterPro" id="IPR015943">
    <property type="entry name" value="WD40/YVTN_repeat-like_dom_sf"/>
</dbReference>
<comment type="caution">
    <text evidence="4">The sequence shown here is derived from an EMBL/GenBank/DDBJ whole genome shotgun (WGS) entry which is preliminary data.</text>
</comment>
<evidence type="ECO:0000256" key="2">
    <source>
        <dbReference type="ARBA" id="ARBA00022526"/>
    </source>
</evidence>
<feature type="chain" id="PRO_5019512519" evidence="3">
    <location>
        <begin position="21"/>
        <end position="379"/>
    </location>
</feature>
<dbReference type="SUPFAM" id="SSF51004">
    <property type="entry name" value="C-terminal (heme d1) domain of cytochrome cd1-nitrite reductase"/>
    <property type="match status" value="1"/>
</dbReference>
<feature type="signal peptide" evidence="3">
    <location>
        <begin position="1"/>
        <end position="20"/>
    </location>
</feature>
<organism evidence="4 5">
    <name type="scientific">Novosphingobium umbonatum</name>
    <dbReference type="NCBI Taxonomy" id="1908524"/>
    <lineage>
        <taxon>Bacteria</taxon>
        <taxon>Pseudomonadati</taxon>
        <taxon>Pseudomonadota</taxon>
        <taxon>Alphaproteobacteria</taxon>
        <taxon>Sphingomonadales</taxon>
        <taxon>Sphingomonadaceae</taxon>
        <taxon>Novosphingobium</taxon>
    </lineage>
</organism>
<evidence type="ECO:0000256" key="1">
    <source>
        <dbReference type="ARBA" id="ARBA00005564"/>
    </source>
</evidence>
<keyword evidence="5" id="KW-1185">Reference proteome</keyword>